<feature type="region of interest" description="Disordered" evidence="1">
    <location>
        <begin position="605"/>
        <end position="737"/>
    </location>
</feature>
<organism evidence="2 3">
    <name type="scientific">Tulasnella calospora MUT 4182</name>
    <dbReference type="NCBI Taxonomy" id="1051891"/>
    <lineage>
        <taxon>Eukaryota</taxon>
        <taxon>Fungi</taxon>
        <taxon>Dikarya</taxon>
        <taxon>Basidiomycota</taxon>
        <taxon>Agaricomycotina</taxon>
        <taxon>Agaricomycetes</taxon>
        <taxon>Cantharellales</taxon>
        <taxon>Tulasnellaceae</taxon>
        <taxon>Tulasnella</taxon>
    </lineage>
</organism>
<feature type="region of interest" description="Disordered" evidence="1">
    <location>
        <begin position="165"/>
        <end position="196"/>
    </location>
</feature>
<feature type="compositionally biased region" description="Basic residues" evidence="1">
    <location>
        <begin position="482"/>
        <end position="493"/>
    </location>
</feature>
<evidence type="ECO:0000256" key="1">
    <source>
        <dbReference type="SAM" id="MobiDB-lite"/>
    </source>
</evidence>
<keyword evidence="3" id="KW-1185">Reference proteome</keyword>
<dbReference type="OrthoDB" id="3242933at2759"/>
<feature type="compositionally biased region" description="Low complexity" evidence="1">
    <location>
        <begin position="637"/>
        <end position="647"/>
    </location>
</feature>
<dbReference type="Proteomes" id="UP000054248">
    <property type="component" value="Unassembled WGS sequence"/>
</dbReference>
<evidence type="ECO:0000313" key="3">
    <source>
        <dbReference type="Proteomes" id="UP000054248"/>
    </source>
</evidence>
<feature type="compositionally biased region" description="Polar residues" evidence="1">
    <location>
        <begin position="655"/>
        <end position="684"/>
    </location>
</feature>
<dbReference type="EMBL" id="KN823040">
    <property type="protein sequence ID" value="KIO25533.1"/>
    <property type="molecule type" value="Genomic_DNA"/>
</dbReference>
<feature type="region of interest" description="Disordered" evidence="1">
    <location>
        <begin position="427"/>
        <end position="447"/>
    </location>
</feature>
<feature type="region of interest" description="Disordered" evidence="1">
    <location>
        <begin position="466"/>
        <end position="585"/>
    </location>
</feature>
<feature type="compositionally biased region" description="Polar residues" evidence="1">
    <location>
        <begin position="605"/>
        <end position="616"/>
    </location>
</feature>
<dbReference type="AlphaFoldDB" id="A0A0C3KVL8"/>
<feature type="compositionally biased region" description="Low complexity" evidence="1">
    <location>
        <begin position="695"/>
        <end position="707"/>
    </location>
</feature>
<dbReference type="HOGENOM" id="CLU_376519_0_0_1"/>
<sequence length="737" mass="75428">MHNAAEGHLIGGSPSDHRQHPMHYSPYPTSAGYNQSPSSAIAASMSPSLLAPPGLDNPFAYTHDMSAPTSPLSVDFDPHSGRNSPFDIVNMPGTPTHLQNGSNALFGSGDLTAADGIQGMTLTGGNSSPHSATVGPASSMEQILSSNMGHRLSPVAAFTSYRQSQQDMPSPISPTTPQFLSPTESSAQTSPTSYAPMQQAFDPNLNSPVGSYAVPSTGQLDIRLAAANFSGANQQYPDVFDDMDPNDGGGMFFGSGDRSRRGSHQSIASSHSGHGTFLQLNAASPFAPGSAPISAAASPNMGMLSDLGDLSNEMALLGQSDGTSNPTCASSTKGCTCLNLDGTLKPPGEMCALDNCSCCGRRNYTDSMNALSMNALFGPTASSGFAVSTERDTASMGTVAASANGNSPPVASSLGMGYTQALQIPIQANRSRSSSQSSQISNASFSSLTNGMGGMDLSMGGGGGATALGRANSTGQIGRGGSKFKHIAPKPIHHNTDPVPSRTGGVGLTGAQQPFSFPRTSGGGPTQPPPAVILTQPQPTDGTSLEQLFQGTLDSSPNPSLFGGNSPNASYGNNQPFNPKPMFDFTSTATATSDIRHSRNFSHPANLQTVGTSLSGPPSPHTRSPIHFGDSSGTGSGPASPLLHHPSSPGPNSPIITQPSSPSMHQSTPIITFSHGRSQSSSNAGLLEPRPLHYSHASGHGRSASASLLDPLGRSSSFPSVIVTPASPHPGSSGQRH</sequence>
<reference evidence="2 3" key="1">
    <citation type="submission" date="2014-04" db="EMBL/GenBank/DDBJ databases">
        <authorList>
            <consortium name="DOE Joint Genome Institute"/>
            <person name="Kuo A."/>
            <person name="Girlanda M."/>
            <person name="Perotto S."/>
            <person name="Kohler A."/>
            <person name="Nagy L.G."/>
            <person name="Floudas D."/>
            <person name="Copeland A."/>
            <person name="Barry K.W."/>
            <person name="Cichocki N."/>
            <person name="Veneault-Fourrey C."/>
            <person name="LaButti K."/>
            <person name="Lindquist E.A."/>
            <person name="Lipzen A."/>
            <person name="Lundell T."/>
            <person name="Morin E."/>
            <person name="Murat C."/>
            <person name="Sun H."/>
            <person name="Tunlid A."/>
            <person name="Henrissat B."/>
            <person name="Grigoriev I.V."/>
            <person name="Hibbett D.S."/>
            <person name="Martin F."/>
            <person name="Nordberg H.P."/>
            <person name="Cantor M.N."/>
            <person name="Hua S.X."/>
        </authorList>
    </citation>
    <scope>NUCLEOTIDE SEQUENCE [LARGE SCALE GENOMIC DNA]</scope>
    <source>
        <strain evidence="2 3">MUT 4182</strain>
    </source>
</reference>
<feature type="compositionally biased region" description="Polar residues" evidence="1">
    <location>
        <begin position="535"/>
        <end position="577"/>
    </location>
</feature>
<evidence type="ECO:0000313" key="2">
    <source>
        <dbReference type="EMBL" id="KIO25533.1"/>
    </source>
</evidence>
<accession>A0A0C3KVL8</accession>
<reference evidence="3" key="2">
    <citation type="submission" date="2015-01" db="EMBL/GenBank/DDBJ databases">
        <title>Evolutionary Origins and Diversification of the Mycorrhizal Mutualists.</title>
        <authorList>
            <consortium name="DOE Joint Genome Institute"/>
            <consortium name="Mycorrhizal Genomics Consortium"/>
            <person name="Kohler A."/>
            <person name="Kuo A."/>
            <person name="Nagy L.G."/>
            <person name="Floudas D."/>
            <person name="Copeland A."/>
            <person name="Barry K.W."/>
            <person name="Cichocki N."/>
            <person name="Veneault-Fourrey C."/>
            <person name="LaButti K."/>
            <person name="Lindquist E.A."/>
            <person name="Lipzen A."/>
            <person name="Lundell T."/>
            <person name="Morin E."/>
            <person name="Murat C."/>
            <person name="Riley R."/>
            <person name="Ohm R."/>
            <person name="Sun H."/>
            <person name="Tunlid A."/>
            <person name="Henrissat B."/>
            <person name="Grigoriev I.V."/>
            <person name="Hibbett D.S."/>
            <person name="Martin F."/>
        </authorList>
    </citation>
    <scope>NUCLEOTIDE SEQUENCE [LARGE SCALE GENOMIC DNA]</scope>
    <source>
        <strain evidence="3">MUT 4182</strain>
    </source>
</reference>
<proteinExistence type="predicted"/>
<gene>
    <name evidence="2" type="ORF">M407DRAFT_25130</name>
</gene>
<name>A0A0C3KVL8_9AGAM</name>
<feature type="region of interest" description="Disordered" evidence="1">
    <location>
        <begin position="1"/>
        <end position="39"/>
    </location>
</feature>
<protein>
    <submittedName>
        <fullName evidence="2">Uncharacterized protein</fullName>
    </submittedName>
</protein>
<feature type="compositionally biased region" description="Polar residues" evidence="1">
    <location>
        <begin position="510"/>
        <end position="519"/>
    </location>
</feature>